<dbReference type="EMBL" id="BRXZ01007751">
    <property type="protein sequence ID" value="GMI33654.1"/>
    <property type="molecule type" value="Genomic_DNA"/>
</dbReference>
<accession>A0A9W7G2V4</accession>
<sequence length="218" mass="23803">HARCPCGVTGQGTGITEKIKIGSSVTTNLAPFHPNVSVNLAFFQGFRGYIEAAFKGKMLPSTSKLVSPPANNPHFNNFLWINHNGQLVDGEGYGDFNKIVKEAVFSINKNREAKRCGKKLIPFTGQQHRHMFNQLVKDAVGQHEEERRGQVAREGRMEGAMAGHARATGSEYTNSGTYSNGTHGSVIDDDANLLFIIIDIVWTGCLGVGNRYTGEHSV</sequence>
<name>A0A9W7G2V4_9STRA</name>
<organism evidence="1 2">
    <name type="scientific">Triparma retinervis</name>
    <dbReference type="NCBI Taxonomy" id="2557542"/>
    <lineage>
        <taxon>Eukaryota</taxon>
        <taxon>Sar</taxon>
        <taxon>Stramenopiles</taxon>
        <taxon>Ochrophyta</taxon>
        <taxon>Bolidophyceae</taxon>
        <taxon>Parmales</taxon>
        <taxon>Triparmaceae</taxon>
        <taxon>Triparma</taxon>
    </lineage>
</organism>
<evidence type="ECO:0000313" key="1">
    <source>
        <dbReference type="EMBL" id="GMI33654.1"/>
    </source>
</evidence>
<protein>
    <submittedName>
        <fullName evidence="1">Uncharacterized protein</fullName>
    </submittedName>
</protein>
<feature type="non-terminal residue" evidence="1">
    <location>
        <position position="1"/>
    </location>
</feature>
<feature type="non-terminal residue" evidence="1">
    <location>
        <position position="218"/>
    </location>
</feature>
<dbReference type="AlphaFoldDB" id="A0A9W7G2V4"/>
<proteinExistence type="predicted"/>
<gene>
    <name evidence="1" type="ORF">TrRE_jg7498</name>
</gene>
<dbReference type="OrthoDB" id="10591495at2759"/>
<keyword evidence="2" id="KW-1185">Reference proteome</keyword>
<reference evidence="1" key="1">
    <citation type="submission" date="2022-07" db="EMBL/GenBank/DDBJ databases">
        <title>Genome analysis of Parmales, a sister group of diatoms, reveals the evolutionary specialization of diatoms from phago-mixotrophs to photoautotrophs.</title>
        <authorList>
            <person name="Ban H."/>
            <person name="Sato S."/>
            <person name="Yoshikawa S."/>
            <person name="Kazumasa Y."/>
            <person name="Nakamura Y."/>
            <person name="Ichinomiya M."/>
            <person name="Saitoh K."/>
            <person name="Sato N."/>
            <person name="Blanc-Mathieu R."/>
            <person name="Endo H."/>
            <person name="Kuwata A."/>
            <person name="Ogata H."/>
        </authorList>
    </citation>
    <scope>NUCLEOTIDE SEQUENCE</scope>
</reference>
<comment type="caution">
    <text evidence="1">The sequence shown here is derived from an EMBL/GenBank/DDBJ whole genome shotgun (WGS) entry which is preliminary data.</text>
</comment>
<evidence type="ECO:0000313" key="2">
    <source>
        <dbReference type="Proteomes" id="UP001165082"/>
    </source>
</evidence>
<dbReference type="Proteomes" id="UP001165082">
    <property type="component" value="Unassembled WGS sequence"/>
</dbReference>